<evidence type="ECO:0000313" key="4">
    <source>
        <dbReference type="EMBL" id="CDM67268.1"/>
    </source>
</evidence>
<dbReference type="GO" id="GO:0016853">
    <property type="term" value="F:isomerase activity"/>
    <property type="evidence" value="ECO:0007669"/>
    <property type="project" value="UniProtKB-KW"/>
</dbReference>
<dbReference type="RefSeq" id="WP_044035745.1">
    <property type="nucleotide sequence ID" value="NZ_HG917868.1"/>
</dbReference>
<protein>
    <submittedName>
        <fullName evidence="4">Isopentenyl-diphosphate delta-isomerase</fullName>
    </submittedName>
</protein>
<feature type="domain" description="ATPase of the ABC class N-terminal" evidence="2">
    <location>
        <begin position="5"/>
        <end position="165"/>
    </location>
</feature>
<evidence type="ECO:0000259" key="2">
    <source>
        <dbReference type="Pfam" id="PF20446"/>
    </source>
</evidence>
<feature type="domain" description="ATPase of the ABC class C-terminal" evidence="1">
    <location>
        <begin position="170"/>
        <end position="440"/>
    </location>
</feature>
<organism evidence="4 5">
    <name type="scientific">Clostridium bornimense</name>
    <dbReference type="NCBI Taxonomy" id="1216932"/>
    <lineage>
        <taxon>Bacteria</taxon>
        <taxon>Bacillati</taxon>
        <taxon>Bacillota</taxon>
        <taxon>Clostridia</taxon>
        <taxon>Eubacteriales</taxon>
        <taxon>Clostridiaceae</taxon>
        <taxon>Clostridium</taxon>
    </lineage>
</organism>
<dbReference type="Gene3D" id="3.40.50.300">
    <property type="entry name" value="P-loop containing nucleotide triphosphate hydrolases"/>
    <property type="match status" value="1"/>
</dbReference>
<dbReference type="Pfam" id="PF21117">
    <property type="entry name" value="MRB1590_C"/>
    <property type="match status" value="1"/>
</dbReference>
<dbReference type="InterPro" id="IPR027417">
    <property type="entry name" value="P-loop_NTPase"/>
</dbReference>
<keyword evidence="4" id="KW-0413">Isomerase</keyword>
<dbReference type="PATRIC" id="fig|1216932.3.peg.75"/>
<dbReference type="STRING" id="1216932.CM240_0089"/>
<evidence type="ECO:0000259" key="3">
    <source>
        <dbReference type="Pfam" id="PF21117"/>
    </source>
</evidence>
<dbReference type="PANTHER" id="PTHR38149:SF1">
    <property type="entry name" value="ATPASE"/>
    <property type="match status" value="1"/>
</dbReference>
<dbReference type="HOGENOM" id="CLU_021720_2_0_9"/>
<dbReference type="InterPro" id="IPR019195">
    <property type="entry name" value="ABC_ATPase_put"/>
</dbReference>
<reference evidence="4 5" key="1">
    <citation type="submission" date="2013-11" db="EMBL/GenBank/DDBJ databases">
        <title>Complete genome sequence of Clostridum sp. M2/40.</title>
        <authorList>
            <person name="Wibberg D."/>
            <person name="Puehler A."/>
            <person name="Schlueter A."/>
        </authorList>
    </citation>
    <scope>NUCLEOTIDE SEQUENCE [LARGE SCALE GENOMIC DNA]</scope>
    <source>
        <strain evidence="5">M2/40</strain>
    </source>
</reference>
<evidence type="ECO:0000313" key="5">
    <source>
        <dbReference type="Proteomes" id="UP000019426"/>
    </source>
</evidence>
<dbReference type="PANTHER" id="PTHR38149">
    <property type="entry name" value="ATPASE"/>
    <property type="match status" value="1"/>
</dbReference>
<dbReference type="KEGG" id="clt:CM240_0089"/>
<dbReference type="eggNOG" id="COG3044">
    <property type="taxonomic scope" value="Bacteria"/>
</dbReference>
<dbReference type="Proteomes" id="UP000019426">
    <property type="component" value="Chromosome M2/40_rep1"/>
</dbReference>
<dbReference type="InterPro" id="IPR049069">
    <property type="entry name" value="MRB1590-like_C"/>
</dbReference>
<keyword evidence="5" id="KW-1185">Reference proteome</keyword>
<accession>W6RSP6</accession>
<dbReference type="Pfam" id="PF09818">
    <property type="entry name" value="ABC_ATPase"/>
    <property type="match status" value="1"/>
</dbReference>
<dbReference type="InterPro" id="IPR046834">
    <property type="entry name" value="ABC_ATPase_C"/>
</dbReference>
<dbReference type="SUPFAM" id="SSF52540">
    <property type="entry name" value="P-loop containing nucleoside triphosphate hydrolases"/>
    <property type="match status" value="1"/>
</dbReference>
<name>W6RSP6_9CLOT</name>
<dbReference type="Pfam" id="PF20446">
    <property type="entry name" value="ABC_N"/>
    <property type="match status" value="1"/>
</dbReference>
<sequence>MRSSEELRKKLISIDGRGYKAYKDLEGQYKFKDYILSIDHVQGDPFASPSRVRVIVDQNVAKIPMELIDKKYKNIAVADYITREFYSNIYKKGERIFGSGKSGLISISKCTQEVLERTAIIIDREKIEARFYVGFPARGRSVLAKELEKIIYNVIPSIVESSLIYNNLNKNQLISKVKLSEDQQFIREKMKEEGLVAFVANGSILPRESGVSDKPLKSAIPFVSPKTLEVEFNTPNKGIIKGMGIKKGITIIVGGGYHGKSTLLKALEVGVYNHINGDGREFVITDDTAFKIRAEDGRAVTGDDISLFINNIPSGKDTKRFFTENASGSTSQAANIVEAIESGTNVLLIDEDTSATNFMMRDELMQKLVAKEQEPITPFIEVVKPLYSQKNISTIMVVGSSGDFFDVADCVIQMDNYEAKDVSEEAKRLMRGVVLSRIEERNLKINIDFSRKIKKGTIEAGHKGIKIKTFGKDGISINREDIDLRAVEQIVDGEQLNSIGSIMKWTEENIMDRNLKFGELVNLIIDTINERGLISMEKMKGGWGSLAMPRKQEIMAAYNRYRKLKI</sequence>
<dbReference type="EMBL" id="HG917868">
    <property type="protein sequence ID" value="CDM67268.1"/>
    <property type="molecule type" value="Genomic_DNA"/>
</dbReference>
<evidence type="ECO:0000259" key="1">
    <source>
        <dbReference type="Pfam" id="PF09818"/>
    </source>
</evidence>
<proteinExistence type="predicted"/>
<dbReference type="InterPro" id="IPR046833">
    <property type="entry name" value="ABC_N"/>
</dbReference>
<gene>
    <name evidence="4" type="ORF">CM240_0089</name>
</gene>
<dbReference type="AlphaFoldDB" id="W6RSP6"/>
<dbReference type="OrthoDB" id="9809999at2"/>
<feature type="domain" description="MRB1590-like C-terminal" evidence="3">
    <location>
        <begin position="466"/>
        <end position="566"/>
    </location>
</feature>